<dbReference type="AlphaFoldDB" id="A0A6L2PXI2"/>
<evidence type="ECO:0008006" key="5">
    <source>
        <dbReference type="Google" id="ProtNLM"/>
    </source>
</evidence>
<dbReference type="InParanoid" id="A0A6L2PXI2"/>
<accession>A0A6L2PXI2</accession>
<evidence type="ECO:0000313" key="4">
    <source>
        <dbReference type="Proteomes" id="UP000502823"/>
    </source>
</evidence>
<comment type="caution">
    <text evidence="3">The sequence shown here is derived from an EMBL/GenBank/DDBJ whole genome shotgun (WGS) entry which is preliminary data.</text>
</comment>
<name>A0A6L2PXI2_COPFO</name>
<evidence type="ECO:0000313" key="3">
    <source>
        <dbReference type="EMBL" id="GFG36300.1"/>
    </source>
</evidence>
<feature type="transmembrane region" description="Helical" evidence="2">
    <location>
        <begin position="421"/>
        <end position="447"/>
    </location>
</feature>
<feature type="transmembrane region" description="Helical" evidence="2">
    <location>
        <begin position="359"/>
        <end position="388"/>
    </location>
</feature>
<feature type="transmembrane region" description="Helical" evidence="2">
    <location>
        <begin position="330"/>
        <end position="352"/>
    </location>
</feature>
<dbReference type="InterPro" id="IPR005240">
    <property type="entry name" value="DUF389"/>
</dbReference>
<dbReference type="PANTHER" id="PTHR20992:SF12">
    <property type="entry name" value="IP07646P"/>
    <property type="match status" value="1"/>
</dbReference>
<evidence type="ECO:0000256" key="1">
    <source>
        <dbReference type="SAM" id="MobiDB-lite"/>
    </source>
</evidence>
<dbReference type="EMBL" id="BLKM01000627">
    <property type="protein sequence ID" value="GFG36300.1"/>
    <property type="molecule type" value="Genomic_DNA"/>
</dbReference>
<reference evidence="4" key="1">
    <citation type="submission" date="2020-01" db="EMBL/GenBank/DDBJ databases">
        <title>Draft genome sequence of the Termite Coptotermes fromosanus.</title>
        <authorList>
            <person name="Itakura S."/>
            <person name="Yosikawa Y."/>
            <person name="Umezawa K."/>
        </authorList>
    </citation>
    <scope>NUCLEOTIDE SEQUENCE [LARGE SCALE GENOMIC DNA]</scope>
</reference>
<evidence type="ECO:0000256" key="2">
    <source>
        <dbReference type="SAM" id="Phobius"/>
    </source>
</evidence>
<keyword evidence="2" id="KW-0812">Transmembrane</keyword>
<sequence length="716" mass="78590">MPGVLFVVCIPTAAYEKCLMYGTSPVVPPSADMFPSHGLQKGPAGEVLIKLDTLDPKEEFVRHGLGKISSLLHSKEHSDVEKHQNSATRILQSAQQQGTVIKDSVNFSNEIVPMEWILEELLKKLKVEHAVWCSDKNGYYYQVSFPVCAGDPCENCLHCLTEMGIGIKYNSVVSVVPCTVYYESIDEGDEDDEESAEKKAWNNFVQSVRAKLTVKSVVDGVRSGAECSFDFLVLVLTADMIAAVGLVEGNPVNIVAAMLVSPLMGPIMAATFGTAIADRKLQKIGLRSEIIGLLVSLIFGFIFGLLVGTAEDLWGSEDWPTEEMKSRSMVRSLWIGVLWALPSGTGVALALLEGSAGPLIGVAISASLLPPVVNCGLLWGLACIVAIYDDVKIPYVKGENYTSPTSAKLTYTTMDSYPSDLAIMGIMSFCLTLVNIVCIFVTAIIVLKIKEVAAPYTSGPDLRRFWEHDIRVARNTNRATMNHGHDKGGTTDVEQAMNELSSVPTDELEYTLEAAVREAVDDSTFHKVNRCSYSASTKNINYILGLGSGNSDRASDMNTDTSPLQDRETLDHVIRSLMDFQSQQTPDSKETTANRFHELSRSLRQTSRCSSMRRQSTRASLLRNPHGVHSQHEDQGRMTLDNTGLPTIMENNTGEQNSRNIRPQSLSHRALNAPVVRSIVRSLSNSQSRFFMPSASPSFRQSKDKFETVTLAMDPK</sequence>
<feature type="region of interest" description="Disordered" evidence="1">
    <location>
        <begin position="581"/>
        <end position="642"/>
    </location>
</feature>
<keyword evidence="2" id="KW-1133">Transmembrane helix</keyword>
<dbReference type="Pfam" id="PF04087">
    <property type="entry name" value="DUF389"/>
    <property type="match status" value="1"/>
</dbReference>
<dbReference type="OrthoDB" id="543859at2759"/>
<feature type="compositionally biased region" description="Polar residues" evidence="1">
    <location>
        <begin position="602"/>
        <end position="619"/>
    </location>
</feature>
<feature type="transmembrane region" description="Helical" evidence="2">
    <location>
        <begin position="254"/>
        <end position="278"/>
    </location>
</feature>
<organism evidence="3 4">
    <name type="scientific">Coptotermes formosanus</name>
    <name type="common">Formosan subterranean termite</name>
    <dbReference type="NCBI Taxonomy" id="36987"/>
    <lineage>
        <taxon>Eukaryota</taxon>
        <taxon>Metazoa</taxon>
        <taxon>Ecdysozoa</taxon>
        <taxon>Arthropoda</taxon>
        <taxon>Hexapoda</taxon>
        <taxon>Insecta</taxon>
        <taxon>Pterygota</taxon>
        <taxon>Neoptera</taxon>
        <taxon>Polyneoptera</taxon>
        <taxon>Dictyoptera</taxon>
        <taxon>Blattodea</taxon>
        <taxon>Blattoidea</taxon>
        <taxon>Termitoidae</taxon>
        <taxon>Rhinotermitidae</taxon>
        <taxon>Coptotermes</taxon>
    </lineage>
</organism>
<feature type="compositionally biased region" description="Basic and acidic residues" evidence="1">
    <location>
        <begin position="587"/>
        <end position="601"/>
    </location>
</feature>
<gene>
    <name evidence="3" type="ORF">Cfor_00828</name>
</gene>
<keyword evidence="4" id="KW-1185">Reference proteome</keyword>
<dbReference type="Proteomes" id="UP000502823">
    <property type="component" value="Unassembled WGS sequence"/>
</dbReference>
<feature type="transmembrane region" description="Helical" evidence="2">
    <location>
        <begin position="290"/>
        <end position="310"/>
    </location>
</feature>
<dbReference type="PANTHER" id="PTHR20992">
    <property type="entry name" value="AT15442P-RELATED"/>
    <property type="match status" value="1"/>
</dbReference>
<protein>
    <recommendedName>
        <fullName evidence="5">DUF389 domain-containing protein</fullName>
    </recommendedName>
</protein>
<proteinExistence type="predicted"/>
<keyword evidence="2" id="KW-0472">Membrane</keyword>